<comment type="caution">
    <text evidence="2">The sequence shown here is derived from an EMBL/GenBank/DDBJ whole genome shotgun (WGS) entry which is preliminary data.</text>
</comment>
<feature type="region of interest" description="Disordered" evidence="1">
    <location>
        <begin position="1"/>
        <end position="26"/>
    </location>
</feature>
<evidence type="ECO:0000313" key="3">
    <source>
        <dbReference type="Proteomes" id="UP000485058"/>
    </source>
</evidence>
<evidence type="ECO:0000256" key="1">
    <source>
        <dbReference type="SAM" id="MobiDB-lite"/>
    </source>
</evidence>
<sequence>MASPLEMSPASRPLHPFTSYNKPPAMPEPLTLIGNWQEERALKETTGVSRYEGWVEPGQPADSSASIYATRQDRQAPTATMPRLLLHSNQEVRTAKGCSEETAQPQIAKQQHALVLVQAVENWKSMQHASYTDPKKTLHLNDYSSASKLGPRERMELARLQAEAADLPPEVEATLTGRDVEPTLETTYQAGFQAHDLTGLTLGAKVMKDRDGRPAVRDPTFLAETQLVPKHLADRVFG</sequence>
<dbReference type="Proteomes" id="UP000485058">
    <property type="component" value="Unassembled WGS sequence"/>
</dbReference>
<evidence type="ECO:0000313" key="2">
    <source>
        <dbReference type="EMBL" id="GFH32307.1"/>
    </source>
</evidence>
<reference evidence="2 3" key="1">
    <citation type="submission" date="2020-02" db="EMBL/GenBank/DDBJ databases">
        <title>Draft genome sequence of Haematococcus lacustris strain NIES-144.</title>
        <authorList>
            <person name="Morimoto D."/>
            <person name="Nakagawa S."/>
            <person name="Yoshida T."/>
            <person name="Sawayama S."/>
        </authorList>
    </citation>
    <scope>NUCLEOTIDE SEQUENCE [LARGE SCALE GENOMIC DNA]</scope>
    <source>
        <strain evidence="2 3">NIES-144</strain>
    </source>
</reference>
<organism evidence="2 3">
    <name type="scientific">Haematococcus lacustris</name>
    <name type="common">Green alga</name>
    <name type="synonym">Haematococcus pluvialis</name>
    <dbReference type="NCBI Taxonomy" id="44745"/>
    <lineage>
        <taxon>Eukaryota</taxon>
        <taxon>Viridiplantae</taxon>
        <taxon>Chlorophyta</taxon>
        <taxon>core chlorophytes</taxon>
        <taxon>Chlorophyceae</taxon>
        <taxon>CS clade</taxon>
        <taxon>Chlamydomonadales</taxon>
        <taxon>Haematococcaceae</taxon>
        <taxon>Haematococcus</taxon>
    </lineage>
</organism>
<keyword evidence="3" id="KW-1185">Reference proteome</keyword>
<proteinExistence type="predicted"/>
<gene>
    <name evidence="2" type="ORF">HaLaN_31505</name>
</gene>
<protein>
    <submittedName>
        <fullName evidence="2">Uncharacterized protein</fullName>
    </submittedName>
</protein>
<feature type="non-terminal residue" evidence="2">
    <location>
        <position position="238"/>
    </location>
</feature>
<accession>A0A6A0AKF1</accession>
<name>A0A6A0AKF1_HAELA</name>
<dbReference type="AlphaFoldDB" id="A0A6A0AKF1"/>
<dbReference type="EMBL" id="BLLF01006498">
    <property type="protein sequence ID" value="GFH32307.1"/>
    <property type="molecule type" value="Genomic_DNA"/>
</dbReference>